<dbReference type="InterPro" id="IPR010065">
    <property type="entry name" value="AA_ABC_transptr_permease_3TM"/>
</dbReference>
<evidence type="ECO:0000256" key="4">
    <source>
        <dbReference type="ARBA" id="ARBA00022692"/>
    </source>
</evidence>
<dbReference type="SMART" id="SM00062">
    <property type="entry name" value="PBPb"/>
    <property type="match status" value="1"/>
</dbReference>
<dbReference type="CDD" id="cd06261">
    <property type="entry name" value="TM_PBP2"/>
    <property type="match status" value="1"/>
</dbReference>
<accession>A0ABV4DPJ1</accession>
<feature type="transmembrane region" description="Helical" evidence="7">
    <location>
        <begin position="294"/>
        <end position="315"/>
    </location>
</feature>
<protein>
    <submittedName>
        <fullName evidence="10">Amino acid ABC transporter substrate-binding protein/permease</fullName>
    </submittedName>
</protein>
<dbReference type="SMART" id="SM00079">
    <property type="entry name" value="PBPe"/>
    <property type="match status" value="1"/>
</dbReference>
<dbReference type="Gene3D" id="3.40.190.10">
    <property type="entry name" value="Periplasmic binding protein-like II"/>
    <property type="match status" value="2"/>
</dbReference>
<dbReference type="EMBL" id="JBCLUF010000013">
    <property type="protein sequence ID" value="MEY8662209.1"/>
    <property type="molecule type" value="Genomic_DNA"/>
</dbReference>
<feature type="chain" id="PRO_5047458832" evidence="8">
    <location>
        <begin position="22"/>
        <end position="486"/>
    </location>
</feature>
<evidence type="ECO:0000256" key="7">
    <source>
        <dbReference type="RuleBase" id="RU363032"/>
    </source>
</evidence>
<evidence type="ECO:0000259" key="9">
    <source>
        <dbReference type="PROSITE" id="PS50928"/>
    </source>
</evidence>
<dbReference type="InterPro" id="IPR035906">
    <property type="entry name" value="MetI-like_sf"/>
</dbReference>
<dbReference type="Pfam" id="PF00497">
    <property type="entry name" value="SBP_bac_3"/>
    <property type="match status" value="1"/>
</dbReference>
<dbReference type="PANTHER" id="PTHR30614">
    <property type="entry name" value="MEMBRANE COMPONENT OF AMINO ACID ABC TRANSPORTER"/>
    <property type="match status" value="1"/>
</dbReference>
<keyword evidence="11" id="KW-1185">Reference proteome</keyword>
<evidence type="ECO:0000256" key="3">
    <source>
        <dbReference type="ARBA" id="ARBA00022475"/>
    </source>
</evidence>
<keyword evidence="2 7" id="KW-0813">Transport</keyword>
<feature type="transmembrane region" description="Helical" evidence="7">
    <location>
        <begin position="327"/>
        <end position="345"/>
    </location>
</feature>
<dbReference type="Proteomes" id="UP001565236">
    <property type="component" value="Unassembled WGS sequence"/>
</dbReference>
<dbReference type="Pfam" id="PF00528">
    <property type="entry name" value="BPD_transp_1"/>
    <property type="match status" value="1"/>
</dbReference>
<sequence length="486" mass="52838">MKKFIAILSAFLGLFMLGAFVQPTQIQAAEQKTYTIDTDVTFPPFVYANSENKYVGIDIELLKEIAKEEGFKVDIRPVGFNAAVQSVSSGQADGMIAGMSITEERKQKFDFSDPYYSAGIVMAVKEGSGIKSLSELKGKKVAVKTGTAGADYANSIKAKYGFEIVTFDDSDGVYNDVINGNSAACFEDSAVMYYAIKNGLNLKVVTKPANTTETGFAVKKGQNQELLKMFNEGLAKLKANGQYDKIIKKYTEGKATSETKAKNTTTNSEDRTVLGILKENKDAFISGIIETLKLTVVGIFCATIFGVLVGLLGVLPNKFCRGLSTTIIYIFRGLPLIVLALFIYNGVPSLIGSKVPAFLAGVITLMLNEGAYTAAFVKGGIESVDRGQMEAARSLGLPFGKAMRRVILPQGIKVMIPSFINQFIITLKDTSILSVIGLLELTQTGKIIIARNLEGFRVWAIVAVVYLLLITILTLISKWIERRINN</sequence>
<evidence type="ECO:0000256" key="8">
    <source>
        <dbReference type="SAM" id="SignalP"/>
    </source>
</evidence>
<evidence type="ECO:0000313" key="11">
    <source>
        <dbReference type="Proteomes" id="UP001565236"/>
    </source>
</evidence>
<feature type="signal peptide" evidence="8">
    <location>
        <begin position="1"/>
        <end position="21"/>
    </location>
</feature>
<evidence type="ECO:0000256" key="5">
    <source>
        <dbReference type="ARBA" id="ARBA00022989"/>
    </source>
</evidence>
<dbReference type="CDD" id="cd13619">
    <property type="entry name" value="PBP2_GlnP"/>
    <property type="match status" value="1"/>
</dbReference>
<dbReference type="NCBIfam" id="TIGR01726">
    <property type="entry name" value="HEQRo_perm_3TM"/>
    <property type="match status" value="1"/>
</dbReference>
<comment type="similarity">
    <text evidence="7">Belongs to the binding-protein-dependent transport system permease family.</text>
</comment>
<keyword evidence="5 7" id="KW-1133">Transmembrane helix</keyword>
<name>A0ABV4DPJ1_9LACO</name>
<feature type="transmembrane region" description="Helical" evidence="7">
    <location>
        <begin position="357"/>
        <end position="377"/>
    </location>
</feature>
<dbReference type="InterPro" id="IPR001320">
    <property type="entry name" value="Iontro_rcpt_C"/>
</dbReference>
<evidence type="ECO:0000256" key="1">
    <source>
        <dbReference type="ARBA" id="ARBA00004651"/>
    </source>
</evidence>
<evidence type="ECO:0000256" key="6">
    <source>
        <dbReference type="ARBA" id="ARBA00023136"/>
    </source>
</evidence>
<dbReference type="InterPro" id="IPR000515">
    <property type="entry name" value="MetI-like"/>
</dbReference>
<proteinExistence type="inferred from homology"/>
<keyword evidence="4 7" id="KW-0812">Transmembrane</keyword>
<dbReference type="InterPro" id="IPR043429">
    <property type="entry name" value="ArtM/GltK/GlnP/TcyL/YhdX-like"/>
</dbReference>
<comment type="caution">
    <text evidence="10">The sequence shown here is derived from an EMBL/GenBank/DDBJ whole genome shotgun (WGS) entry which is preliminary data.</text>
</comment>
<dbReference type="SUPFAM" id="SSF53850">
    <property type="entry name" value="Periplasmic binding protein-like II"/>
    <property type="match status" value="1"/>
</dbReference>
<gene>
    <name evidence="10" type="ORF">AALT52_04800</name>
</gene>
<keyword evidence="8" id="KW-0732">Signal</keyword>
<evidence type="ECO:0000256" key="2">
    <source>
        <dbReference type="ARBA" id="ARBA00022448"/>
    </source>
</evidence>
<feature type="domain" description="ABC transmembrane type-1" evidence="9">
    <location>
        <begin position="288"/>
        <end position="477"/>
    </location>
</feature>
<feature type="transmembrane region" description="Helical" evidence="7">
    <location>
        <begin position="456"/>
        <end position="476"/>
    </location>
</feature>
<dbReference type="PANTHER" id="PTHR30614:SF46">
    <property type="entry name" value="ABC TRANSPORTER MEMBRANE SPANNING PERMEASE-GLUTAMINE TRANSPORT"/>
    <property type="match status" value="1"/>
</dbReference>
<dbReference type="SUPFAM" id="SSF161098">
    <property type="entry name" value="MetI-like"/>
    <property type="match status" value="1"/>
</dbReference>
<dbReference type="Gene3D" id="1.10.3720.10">
    <property type="entry name" value="MetI-like"/>
    <property type="match status" value="1"/>
</dbReference>
<comment type="subcellular location">
    <subcellularLocation>
        <location evidence="1 7">Cell membrane</location>
        <topology evidence="1 7">Multi-pass membrane protein</topology>
    </subcellularLocation>
</comment>
<dbReference type="PROSITE" id="PS50928">
    <property type="entry name" value="ABC_TM1"/>
    <property type="match status" value="1"/>
</dbReference>
<keyword evidence="3" id="KW-1003">Cell membrane</keyword>
<dbReference type="RefSeq" id="WP_280606238.1">
    <property type="nucleotide sequence ID" value="NZ_CP123639.1"/>
</dbReference>
<dbReference type="InterPro" id="IPR001638">
    <property type="entry name" value="Solute-binding_3/MltF_N"/>
</dbReference>
<reference evidence="10 11" key="1">
    <citation type="submission" date="2024-03" db="EMBL/GenBank/DDBJ databases">
        <title>Mouse gut bacterial collection (mGBC) of GemPharmatech.</title>
        <authorList>
            <person name="He Y."/>
            <person name="Dong L."/>
            <person name="Wu D."/>
            <person name="Gao X."/>
            <person name="Lin Z."/>
        </authorList>
    </citation>
    <scope>NUCLEOTIDE SEQUENCE [LARGE SCALE GENOMIC DNA]</scope>
    <source>
        <strain evidence="10 11">15-30</strain>
    </source>
</reference>
<keyword evidence="6 7" id="KW-0472">Membrane</keyword>
<evidence type="ECO:0000313" key="10">
    <source>
        <dbReference type="EMBL" id="MEY8662209.1"/>
    </source>
</evidence>
<organism evidence="10 11">
    <name type="scientific">Ligilactobacillus faecis</name>
    <dbReference type="NCBI Taxonomy" id="762833"/>
    <lineage>
        <taxon>Bacteria</taxon>
        <taxon>Bacillati</taxon>
        <taxon>Bacillota</taxon>
        <taxon>Bacilli</taxon>
        <taxon>Lactobacillales</taxon>
        <taxon>Lactobacillaceae</taxon>
        <taxon>Ligilactobacillus</taxon>
    </lineage>
</organism>